<dbReference type="InterPro" id="IPR029510">
    <property type="entry name" value="Ald_DH_CS_GLU"/>
</dbReference>
<dbReference type="PROSITE" id="PS00687">
    <property type="entry name" value="ALDEHYDE_DEHYDR_GLU"/>
    <property type="match status" value="1"/>
</dbReference>
<dbReference type="GO" id="GO:0016620">
    <property type="term" value="F:oxidoreductase activity, acting on the aldehyde or oxo group of donors, NAD or NADP as acceptor"/>
    <property type="evidence" value="ECO:0007669"/>
    <property type="project" value="InterPro"/>
</dbReference>
<dbReference type="Gene3D" id="3.40.605.10">
    <property type="entry name" value="Aldehyde Dehydrogenase, Chain A, domain 1"/>
    <property type="match status" value="1"/>
</dbReference>
<dbReference type="Gene3D" id="3.40.309.10">
    <property type="entry name" value="Aldehyde Dehydrogenase, Chain A, domain 2"/>
    <property type="match status" value="1"/>
</dbReference>
<dbReference type="Proteomes" id="UP000189818">
    <property type="component" value="Unassembled WGS sequence"/>
</dbReference>
<protein>
    <submittedName>
        <fullName evidence="6">Aldehyde dehydrogenase (Acceptor)</fullName>
    </submittedName>
</protein>
<dbReference type="InterPro" id="IPR016162">
    <property type="entry name" value="Ald_DH_N"/>
</dbReference>
<comment type="similarity">
    <text evidence="1 4">Belongs to the aldehyde dehydrogenase family.</text>
</comment>
<accession>A0A1T5G115</accession>
<evidence type="ECO:0000256" key="3">
    <source>
        <dbReference type="PROSITE-ProRule" id="PRU10007"/>
    </source>
</evidence>
<dbReference type="Pfam" id="PF00171">
    <property type="entry name" value="Aldedh"/>
    <property type="match status" value="1"/>
</dbReference>
<evidence type="ECO:0000259" key="5">
    <source>
        <dbReference type="Pfam" id="PF00171"/>
    </source>
</evidence>
<reference evidence="7" key="1">
    <citation type="submission" date="2017-02" db="EMBL/GenBank/DDBJ databases">
        <authorList>
            <person name="Varghese N."/>
            <person name="Submissions S."/>
        </authorList>
    </citation>
    <scope>NUCLEOTIDE SEQUENCE [LARGE SCALE GENOMIC DNA]</scope>
    <source>
        <strain evidence="7">UM2</strain>
    </source>
</reference>
<name>A0A1T5G115_9SPHN</name>
<evidence type="ECO:0000313" key="6">
    <source>
        <dbReference type="EMBL" id="SKC02042.1"/>
    </source>
</evidence>
<dbReference type="FunFam" id="3.40.605.10:FF:000007">
    <property type="entry name" value="NAD/NADP-dependent betaine aldehyde dehydrogenase"/>
    <property type="match status" value="1"/>
</dbReference>
<dbReference type="InterPro" id="IPR016161">
    <property type="entry name" value="Ald_DH/histidinol_DH"/>
</dbReference>
<dbReference type="RefSeq" id="WP_079650143.1">
    <property type="nucleotide sequence ID" value="NZ_FUYM01000011.1"/>
</dbReference>
<dbReference type="InterPro" id="IPR016163">
    <property type="entry name" value="Ald_DH_C"/>
</dbReference>
<proteinExistence type="inferred from homology"/>
<sequence length="498" mass="52636">MADYDRADTRVRRFQNLIDGQSRPAANGGWIDSIDPATGQVWAQIPDGRADDVDAAVAAAKRAFRGPWRQMAAAQRAALLRKVADLVAPRLEELAVIETRDNGKIINDTRAGDIPAIAQMFHYWAGAADKIHGETIQVSPASVNYVQREPIGVVGIIVPWNSPGSVFAAKVGAALAAGNTVVVKPAETASCSILVLAELFEQAGFPPGVVNVVAGLGAEAGDAIAGHPDVGKISFTGSTLTARAITRRSAEAIKPLSFELGGKSANIVFADADLDAAAIGVTTMGIFNGAAGQSCIAGSRILVQRPIYDEMIERMVKIITGIRLGDPMDAASQMGPIALDRQFEKVKSYLDLGRQEGGEAVCGGLAGEAVFGAGSPHAGGYFVQPTLFAGLDNRARTVREEIFGPVACVLPFDDAEEAVAIANDSNYGLACGLWTNDLKRAHRMAAAIEAGAVWVNTYRRLHWAVPFGGYKDSGYGRDSGMESLRGYQQTKSVWIDLA</sequence>
<dbReference type="AlphaFoldDB" id="A0A1T5G115"/>
<feature type="active site" evidence="3">
    <location>
        <position position="259"/>
    </location>
</feature>
<feature type="domain" description="Aldehyde dehydrogenase" evidence="5">
    <location>
        <begin position="30"/>
        <end position="493"/>
    </location>
</feature>
<dbReference type="SUPFAM" id="SSF53720">
    <property type="entry name" value="ALDH-like"/>
    <property type="match status" value="1"/>
</dbReference>
<dbReference type="InterPro" id="IPR015590">
    <property type="entry name" value="Aldehyde_DH_dom"/>
</dbReference>
<evidence type="ECO:0000256" key="1">
    <source>
        <dbReference type="ARBA" id="ARBA00009986"/>
    </source>
</evidence>
<gene>
    <name evidence="6" type="ORF">SAMN06295920_111138</name>
</gene>
<dbReference type="PANTHER" id="PTHR11699">
    <property type="entry name" value="ALDEHYDE DEHYDROGENASE-RELATED"/>
    <property type="match status" value="1"/>
</dbReference>
<keyword evidence="2 4" id="KW-0560">Oxidoreductase</keyword>
<evidence type="ECO:0000256" key="4">
    <source>
        <dbReference type="RuleBase" id="RU003345"/>
    </source>
</evidence>
<dbReference type="FunFam" id="3.40.309.10:FF:000012">
    <property type="entry name" value="Betaine aldehyde dehydrogenase"/>
    <property type="match status" value="1"/>
</dbReference>
<evidence type="ECO:0000313" key="7">
    <source>
        <dbReference type="Proteomes" id="UP000189818"/>
    </source>
</evidence>
<dbReference type="STRING" id="439228.SAMN06295920_111138"/>
<keyword evidence="7" id="KW-1185">Reference proteome</keyword>
<dbReference type="OrthoDB" id="9802947at2"/>
<organism evidence="6 7">
    <name type="scientific">Rhizorhabdus histidinilytica</name>
    <dbReference type="NCBI Taxonomy" id="439228"/>
    <lineage>
        <taxon>Bacteria</taxon>
        <taxon>Pseudomonadati</taxon>
        <taxon>Pseudomonadota</taxon>
        <taxon>Alphaproteobacteria</taxon>
        <taxon>Sphingomonadales</taxon>
        <taxon>Sphingomonadaceae</taxon>
        <taxon>Rhizorhabdus</taxon>
    </lineage>
</organism>
<evidence type="ECO:0000256" key="2">
    <source>
        <dbReference type="ARBA" id="ARBA00023002"/>
    </source>
</evidence>
<dbReference type="EMBL" id="FUYM01000011">
    <property type="protein sequence ID" value="SKC02042.1"/>
    <property type="molecule type" value="Genomic_DNA"/>
</dbReference>